<evidence type="ECO:0008006" key="4">
    <source>
        <dbReference type="Google" id="ProtNLM"/>
    </source>
</evidence>
<evidence type="ECO:0000313" key="3">
    <source>
        <dbReference type="Proteomes" id="UP000054359"/>
    </source>
</evidence>
<evidence type="ECO:0000313" key="2">
    <source>
        <dbReference type="EMBL" id="KFM66206.1"/>
    </source>
</evidence>
<dbReference type="AlphaFoldDB" id="A0A087TM67"/>
<sequence length="42" mass="4958">MKSEPPLWFLFFVLGCSTLPPMIELEISRPQKTPYNQLNLMF</sequence>
<keyword evidence="1" id="KW-0732">Signal</keyword>
<gene>
    <name evidence="2" type="ORF">X975_03225</name>
</gene>
<keyword evidence="3" id="KW-1185">Reference proteome</keyword>
<feature type="chain" id="PRO_5001829769" description="Lipoprotein" evidence="1">
    <location>
        <begin position="19"/>
        <end position="42"/>
    </location>
</feature>
<reference evidence="2 3" key="1">
    <citation type="submission" date="2013-11" db="EMBL/GenBank/DDBJ databases">
        <title>Genome sequencing of Stegodyphus mimosarum.</title>
        <authorList>
            <person name="Bechsgaard J."/>
        </authorList>
    </citation>
    <scope>NUCLEOTIDE SEQUENCE [LARGE SCALE GENOMIC DNA]</scope>
</reference>
<dbReference type="Proteomes" id="UP000054359">
    <property type="component" value="Unassembled WGS sequence"/>
</dbReference>
<proteinExistence type="predicted"/>
<organism evidence="2 3">
    <name type="scientific">Stegodyphus mimosarum</name>
    <name type="common">African social velvet spider</name>
    <dbReference type="NCBI Taxonomy" id="407821"/>
    <lineage>
        <taxon>Eukaryota</taxon>
        <taxon>Metazoa</taxon>
        <taxon>Ecdysozoa</taxon>
        <taxon>Arthropoda</taxon>
        <taxon>Chelicerata</taxon>
        <taxon>Arachnida</taxon>
        <taxon>Araneae</taxon>
        <taxon>Araneomorphae</taxon>
        <taxon>Entelegynae</taxon>
        <taxon>Eresoidea</taxon>
        <taxon>Eresidae</taxon>
        <taxon>Stegodyphus</taxon>
    </lineage>
</organism>
<accession>A0A087TM67</accession>
<feature type="non-terminal residue" evidence="2">
    <location>
        <position position="42"/>
    </location>
</feature>
<evidence type="ECO:0000256" key="1">
    <source>
        <dbReference type="SAM" id="SignalP"/>
    </source>
</evidence>
<protein>
    <recommendedName>
        <fullName evidence="4">Lipoprotein</fullName>
    </recommendedName>
</protein>
<dbReference type="EMBL" id="KK115856">
    <property type="protein sequence ID" value="KFM66206.1"/>
    <property type="molecule type" value="Genomic_DNA"/>
</dbReference>
<dbReference type="PROSITE" id="PS51257">
    <property type="entry name" value="PROKAR_LIPOPROTEIN"/>
    <property type="match status" value="1"/>
</dbReference>
<name>A0A087TM67_STEMI</name>
<feature type="signal peptide" evidence="1">
    <location>
        <begin position="1"/>
        <end position="18"/>
    </location>
</feature>